<organism evidence="1 2">
    <name type="scientific">Belnapia arida</name>
    <dbReference type="NCBI Taxonomy" id="2804533"/>
    <lineage>
        <taxon>Bacteria</taxon>
        <taxon>Pseudomonadati</taxon>
        <taxon>Pseudomonadota</taxon>
        <taxon>Alphaproteobacteria</taxon>
        <taxon>Acetobacterales</taxon>
        <taxon>Roseomonadaceae</taxon>
        <taxon>Belnapia</taxon>
    </lineage>
</organism>
<comment type="caution">
    <text evidence="1">The sequence shown here is derived from an EMBL/GenBank/DDBJ whole genome shotgun (WGS) entry which is preliminary data.</text>
</comment>
<reference evidence="1 2" key="1">
    <citation type="submission" date="2021-01" db="EMBL/GenBank/DDBJ databases">
        <title>Belnapia mucosa sp. nov. and Belnapia arida sp. nov., isolated from the Tabernas Desert (Almeria, Spain).</title>
        <authorList>
            <person name="Molina-Menor E."/>
            <person name="Vidal-Verdu A."/>
            <person name="Calonge A."/>
            <person name="Satari L."/>
            <person name="Pereto J."/>
            <person name="Porcar M."/>
        </authorList>
    </citation>
    <scope>NUCLEOTIDE SEQUENCE [LARGE SCALE GENOMIC DNA]</scope>
    <source>
        <strain evidence="1 2">T18</strain>
    </source>
</reference>
<sequence>MIGIQPAIQMMGSGTATAGELEQRLKCRCGGRVSLSLAVDDRSLETIEREGRLPQTMGMVVRE</sequence>
<evidence type="ECO:0000313" key="2">
    <source>
        <dbReference type="Proteomes" id="UP000660885"/>
    </source>
</evidence>
<proteinExistence type="predicted"/>
<name>A0ABS1U4R4_9PROT</name>
<evidence type="ECO:0000313" key="1">
    <source>
        <dbReference type="EMBL" id="MBL6079682.1"/>
    </source>
</evidence>
<dbReference type="EMBL" id="JAETWB010000008">
    <property type="protein sequence ID" value="MBL6079682.1"/>
    <property type="molecule type" value="Genomic_DNA"/>
</dbReference>
<dbReference type="Proteomes" id="UP000660885">
    <property type="component" value="Unassembled WGS sequence"/>
</dbReference>
<protein>
    <submittedName>
        <fullName evidence="1">Uncharacterized protein</fullName>
    </submittedName>
</protein>
<gene>
    <name evidence="1" type="ORF">JMJ56_16815</name>
</gene>
<keyword evidence="2" id="KW-1185">Reference proteome</keyword>
<accession>A0ABS1U4R4</accession>
<dbReference type="RefSeq" id="WP_202832932.1">
    <property type="nucleotide sequence ID" value="NZ_JAETWB010000008.1"/>
</dbReference>